<dbReference type="SUPFAM" id="SSF57196">
    <property type="entry name" value="EGF/Laminin"/>
    <property type="match status" value="1"/>
</dbReference>
<feature type="compositionally biased region" description="Polar residues" evidence="6">
    <location>
        <begin position="1050"/>
        <end position="1073"/>
    </location>
</feature>
<evidence type="ECO:0000256" key="5">
    <source>
        <dbReference type="PROSITE-ProRule" id="PRU00076"/>
    </source>
</evidence>
<dbReference type="InterPro" id="IPR000152">
    <property type="entry name" value="EGF-type_Asp/Asn_hydroxyl_site"/>
</dbReference>
<evidence type="ECO:0000259" key="7">
    <source>
        <dbReference type="PROSITE" id="PS50026"/>
    </source>
</evidence>
<feature type="compositionally biased region" description="Basic residues" evidence="6">
    <location>
        <begin position="737"/>
        <end position="748"/>
    </location>
</feature>
<sequence length="1629" mass="183820">MFGLQVPLSRATEASEFDSVNTILSNSVYKSSASVKLSECNKKDRLFVLELFRNQKHKCENLHCPHNGHSTDDTGYGTDNEDTAGGSESNPDYEPLDIVGERCSQSTVDFTRMDSIRRVKLKVKKVNLQSLNISDKDRKLGQLGRALCKELIGIIPGHFPSKSRSACGQRLCIRGLVPHSHAAKYSKIQIGDCLRLINGREITWDNIDDVLLKISQLEEVSVVIQQVISKQPKVPVLSPLRATAADQQLVQLIGGQSVGTETEGSTPGHCLMFIDLQKLQSETESSQDDLVYQFPKTTLSDLRGALITLYHTAQEWSHTKLQQTSYECNGERYTVAYYKEETTLLLLVFKEAQLSRLSVSMVIRDLLRLMRVLYGSVNIDKILTSWEAQEFSDMSESHFGCRRAFTILGSCMFYKEVNSTRQMYDLGEEQVFGYTEPVGAKLIWLIVGYKRSILCTLLEIKGGALKRNKFPGPDPLYIDQAKAVLLQLNSLDLSQMCKQRNTTHRIQLVPSLESTQPVPHSNAGYPVTSSPKLDVGSLLTRGRQIPALVRKDSVRSDGSLESNSSAGSDRARQRKGKLFADLQEEKQTDFTFPQADKIKMTTGADNCLLHFLHFDKYEGVIISPDPLLGLAEIVQNFHRSCSQIKHMFEKYRYRRKPPPPLIPDMETKVPRVEDTTFNFMREEGIMFAVPTPGGTARYWVVGRQRSKEEFYVCFQDGIPQNMIELTFKAGFGLKNDARKRRKKHRRNKTISNDEDSQTNEENEKTAGNKSKRKPMKQGEYKDEILSDDSKQPPINEIPKNVDTKTFGNTKDDIPNGLENDINPDIDGNTMNEMLQKNIDSQIVPIVQNNYYYIDPTRMGNPVNPTQSSMSASMNGQPQNQKGNMNQPKAEWNKSDANNHPVSMTHPTETKNALPRTYNNAPVNVDNLPESKSLNPMNENGNMKDVNENLGNGDPLEPYKRRKLVPNGSKGNGTTFEDGSSDKKFNPSETMGLGDPIIPHNPDDHFESKQNDSSDIHKSPDNTNYKEPENFLDVMGPGETIEPYNDGKYNPRSQRTLPKNMKNLNGNNTPSENQINDEDLTPMQGNFNKSKDLTNILGPGDPIIPHENSEEDVTDSETDMNFPATGLKNQRNQNPEYIVNNPPYNNIDPHEHHPLRENRSYPNFSNPYDENYVPTQNPYPYNPNFNPIYIPNTIGGPKQHQNYPYVANGTNNRHNPEEFANYPDTQHQYNPKVSTNSSGWEQGEGFFFYNFVGSGPFTVTLEGVPWQGTPGTSRLVTVVDLGIRNDTATNQTKALPNASPIAALQPYVGVQYSCTTKVFIPVSDPDADTIKCRLAKATECGDVCTNLPSLGFTLDEVECTVVVSATRLHGYRPDKDYQITLMVEDFPDYTIKVGSEVRSIHKPISKIPLQFTVRVIHDPRPCGYNQLLEKFVEPTREDKVRISYGGPAFGLYQNGVYLHTADITNTEFMVSVPARMEYDLLNDDYLQRSDVTRLYFNMTPWFNQSGDTMSCVWGRQHLNNCRGHNPCFHGGICFNLYGRWTCKCPHGFKPRDCLQRVTCADFPCKNNGRCKDTGQEYICQCDIGFFFGSSLLNWESARDDCQTRGKRLACLRNVTMYNAAKSYLQNTIDR</sequence>
<dbReference type="PROSITE" id="PS50026">
    <property type="entry name" value="EGF_3"/>
    <property type="match status" value="2"/>
</dbReference>
<dbReference type="GO" id="GO:0005509">
    <property type="term" value="F:calcium ion binding"/>
    <property type="evidence" value="ECO:0007669"/>
    <property type="project" value="InterPro"/>
</dbReference>
<keyword evidence="5" id="KW-0245">EGF-like domain</keyword>
<dbReference type="HOGENOM" id="CLU_243228_0_0_1"/>
<protein>
    <submittedName>
        <fullName evidence="8">PDZ domain-containing protein 6</fullName>
    </submittedName>
</protein>
<dbReference type="PROSITE" id="PS01186">
    <property type="entry name" value="EGF_2"/>
    <property type="match status" value="1"/>
</dbReference>
<feature type="compositionally biased region" description="Polar residues" evidence="6">
    <location>
        <begin position="929"/>
        <end position="940"/>
    </location>
</feature>
<dbReference type="PANTHER" id="PTHR21082:SF4">
    <property type="entry name" value="PROTEIN INTURNED"/>
    <property type="match status" value="1"/>
</dbReference>
<feature type="region of interest" description="Disordered" evidence="6">
    <location>
        <begin position="63"/>
        <end position="91"/>
    </location>
</feature>
<feature type="compositionally biased region" description="Polar residues" evidence="6">
    <location>
        <begin position="905"/>
        <end position="921"/>
    </location>
</feature>
<feature type="region of interest" description="Disordered" evidence="6">
    <location>
        <begin position="550"/>
        <end position="574"/>
    </location>
</feature>
<comment type="caution">
    <text evidence="5">Lacks conserved residue(s) required for the propagation of feature annotation.</text>
</comment>
<evidence type="ECO:0000256" key="4">
    <source>
        <dbReference type="ARBA" id="ARBA00023157"/>
    </source>
</evidence>
<reference evidence="8" key="1">
    <citation type="journal article" date="2012" name="Nature">
        <title>The oyster genome reveals stress adaptation and complexity of shell formation.</title>
        <authorList>
            <person name="Zhang G."/>
            <person name="Fang X."/>
            <person name="Guo X."/>
            <person name="Li L."/>
            <person name="Luo R."/>
            <person name="Xu F."/>
            <person name="Yang P."/>
            <person name="Zhang L."/>
            <person name="Wang X."/>
            <person name="Qi H."/>
            <person name="Xiong Z."/>
            <person name="Que H."/>
            <person name="Xie Y."/>
            <person name="Holland P.W."/>
            <person name="Paps J."/>
            <person name="Zhu Y."/>
            <person name="Wu F."/>
            <person name="Chen Y."/>
            <person name="Wang J."/>
            <person name="Peng C."/>
            <person name="Meng J."/>
            <person name="Yang L."/>
            <person name="Liu J."/>
            <person name="Wen B."/>
            <person name="Zhang N."/>
            <person name="Huang Z."/>
            <person name="Zhu Q."/>
            <person name="Feng Y."/>
            <person name="Mount A."/>
            <person name="Hedgecock D."/>
            <person name="Xu Z."/>
            <person name="Liu Y."/>
            <person name="Domazet-Loso T."/>
            <person name="Du Y."/>
            <person name="Sun X."/>
            <person name="Zhang S."/>
            <person name="Liu B."/>
            <person name="Cheng P."/>
            <person name="Jiang X."/>
            <person name="Li J."/>
            <person name="Fan D."/>
            <person name="Wang W."/>
            <person name="Fu W."/>
            <person name="Wang T."/>
            <person name="Wang B."/>
            <person name="Zhang J."/>
            <person name="Peng Z."/>
            <person name="Li Y."/>
            <person name="Li N."/>
            <person name="Wang J."/>
            <person name="Chen M."/>
            <person name="He Y."/>
            <person name="Tan F."/>
            <person name="Song X."/>
            <person name="Zheng Q."/>
            <person name="Huang R."/>
            <person name="Yang H."/>
            <person name="Du X."/>
            <person name="Chen L."/>
            <person name="Yang M."/>
            <person name="Gaffney P.M."/>
            <person name="Wang S."/>
            <person name="Luo L."/>
            <person name="She Z."/>
            <person name="Ming Y."/>
            <person name="Huang W."/>
            <person name="Zhang S."/>
            <person name="Huang B."/>
            <person name="Zhang Y."/>
            <person name="Qu T."/>
            <person name="Ni P."/>
            <person name="Miao G."/>
            <person name="Wang J."/>
            <person name="Wang Q."/>
            <person name="Steinberg C.E."/>
            <person name="Wang H."/>
            <person name="Li N."/>
            <person name="Qian L."/>
            <person name="Zhang G."/>
            <person name="Li Y."/>
            <person name="Yang H."/>
            <person name="Liu X."/>
            <person name="Wang J."/>
            <person name="Yin Y."/>
            <person name="Wang J."/>
        </authorList>
    </citation>
    <scope>NUCLEOTIDE SEQUENCE [LARGE SCALE GENOMIC DNA]</scope>
    <source>
        <strain evidence="8">05x7-T-G4-1.051#20</strain>
    </source>
</reference>
<dbReference type="Gene3D" id="2.10.25.10">
    <property type="entry name" value="Laminin"/>
    <property type="match status" value="2"/>
</dbReference>
<dbReference type="InterPro" id="IPR043987">
    <property type="entry name" value="CCZ1/INTU/HSP4_longin_1"/>
</dbReference>
<dbReference type="CDD" id="cd00054">
    <property type="entry name" value="EGF_CA"/>
    <property type="match status" value="1"/>
</dbReference>
<dbReference type="GO" id="GO:0005929">
    <property type="term" value="C:cilium"/>
    <property type="evidence" value="ECO:0007669"/>
    <property type="project" value="TreeGrafter"/>
</dbReference>
<dbReference type="InterPro" id="IPR000742">
    <property type="entry name" value="EGF"/>
</dbReference>
<feature type="compositionally biased region" description="Basic and acidic residues" evidence="6">
    <location>
        <begin position="1000"/>
        <end position="1028"/>
    </location>
</feature>
<evidence type="ECO:0000256" key="3">
    <source>
        <dbReference type="ARBA" id="ARBA00022490"/>
    </source>
</evidence>
<keyword evidence="3" id="KW-0963">Cytoplasm</keyword>
<dbReference type="PROSITE" id="PS00010">
    <property type="entry name" value="ASX_HYDROXYL"/>
    <property type="match status" value="1"/>
</dbReference>
<feature type="compositionally biased region" description="Basic and acidic residues" evidence="6">
    <location>
        <begin position="776"/>
        <end position="790"/>
    </location>
</feature>
<dbReference type="GO" id="GO:0016192">
    <property type="term" value="P:vesicle-mediated transport"/>
    <property type="evidence" value="ECO:0007669"/>
    <property type="project" value="InterPro"/>
</dbReference>
<dbReference type="SMART" id="SM00181">
    <property type="entry name" value="EGF"/>
    <property type="match status" value="2"/>
</dbReference>
<feature type="domain" description="EGF-like" evidence="7">
    <location>
        <begin position="1554"/>
        <end position="1590"/>
    </location>
</feature>
<name>K1QUV1_MAGGI</name>
<gene>
    <name evidence="8" type="ORF">CGI_10019321</name>
</gene>
<dbReference type="InterPro" id="IPR043988">
    <property type="entry name" value="CCZ1/INTU_longin_2"/>
</dbReference>
<feature type="domain" description="EGF-like" evidence="7">
    <location>
        <begin position="1516"/>
        <end position="1553"/>
    </location>
</feature>
<organism evidence="8">
    <name type="scientific">Magallana gigas</name>
    <name type="common">Pacific oyster</name>
    <name type="synonym">Crassostrea gigas</name>
    <dbReference type="NCBI Taxonomy" id="29159"/>
    <lineage>
        <taxon>Eukaryota</taxon>
        <taxon>Metazoa</taxon>
        <taxon>Spiralia</taxon>
        <taxon>Lophotrochozoa</taxon>
        <taxon>Mollusca</taxon>
        <taxon>Bivalvia</taxon>
        <taxon>Autobranchia</taxon>
        <taxon>Pteriomorphia</taxon>
        <taxon>Ostreida</taxon>
        <taxon>Ostreoidea</taxon>
        <taxon>Ostreidae</taxon>
        <taxon>Magallana</taxon>
    </lineage>
</organism>
<dbReference type="Pfam" id="PF19033">
    <property type="entry name" value="Intu_longin_3"/>
    <property type="match status" value="1"/>
</dbReference>
<accession>K1QUV1</accession>
<dbReference type="Pfam" id="PF00008">
    <property type="entry name" value="EGF"/>
    <property type="match status" value="2"/>
</dbReference>
<dbReference type="PANTHER" id="PTHR21082">
    <property type="entry name" value="PROTEIN INTURNED"/>
    <property type="match status" value="1"/>
</dbReference>
<keyword evidence="4 5" id="KW-1015">Disulfide bond</keyword>
<evidence type="ECO:0000256" key="2">
    <source>
        <dbReference type="ARBA" id="ARBA00022473"/>
    </source>
</evidence>
<dbReference type="CDD" id="cd00053">
    <property type="entry name" value="EGF"/>
    <property type="match status" value="1"/>
</dbReference>
<feature type="region of interest" description="Disordered" evidence="6">
    <location>
        <begin position="736"/>
        <end position="818"/>
    </location>
</feature>
<dbReference type="InParanoid" id="K1QUV1"/>
<dbReference type="Pfam" id="PF19032">
    <property type="entry name" value="Intu_longin_2"/>
    <property type="match status" value="1"/>
</dbReference>
<evidence type="ECO:0000256" key="1">
    <source>
        <dbReference type="ARBA" id="ARBA00004496"/>
    </source>
</evidence>
<feature type="region of interest" description="Disordered" evidence="6">
    <location>
        <begin position="865"/>
        <end position="889"/>
    </location>
</feature>
<evidence type="ECO:0000256" key="6">
    <source>
        <dbReference type="SAM" id="MobiDB-lite"/>
    </source>
</evidence>
<feature type="disulfide bond" evidence="5">
    <location>
        <begin position="1543"/>
        <end position="1552"/>
    </location>
</feature>
<dbReference type="Pfam" id="PF19031">
    <property type="entry name" value="Intu_longin_1"/>
    <property type="match status" value="1"/>
</dbReference>
<keyword evidence="2" id="KW-0217">Developmental protein</keyword>
<dbReference type="InterPro" id="IPR001881">
    <property type="entry name" value="EGF-like_Ca-bd_dom"/>
</dbReference>
<proteinExistence type="predicted"/>
<dbReference type="GO" id="GO:0005737">
    <property type="term" value="C:cytoplasm"/>
    <property type="evidence" value="ECO:0007669"/>
    <property type="project" value="UniProtKB-SubCell"/>
</dbReference>
<dbReference type="InterPro" id="IPR039151">
    <property type="entry name" value="INTU"/>
</dbReference>
<dbReference type="GO" id="GO:0060271">
    <property type="term" value="P:cilium assembly"/>
    <property type="evidence" value="ECO:0007669"/>
    <property type="project" value="InterPro"/>
</dbReference>
<evidence type="ECO:0000313" key="8">
    <source>
        <dbReference type="EMBL" id="EKC37423.1"/>
    </source>
</evidence>
<dbReference type="InterPro" id="IPR043989">
    <property type="entry name" value="CCZ1/INTU/HSP4_longin_3"/>
</dbReference>
<feature type="compositionally biased region" description="Polar residues" evidence="6">
    <location>
        <begin position="865"/>
        <end position="886"/>
    </location>
</feature>
<dbReference type="SMART" id="SM00179">
    <property type="entry name" value="EGF_CA"/>
    <property type="match status" value="2"/>
</dbReference>
<comment type="subcellular location">
    <subcellularLocation>
        <location evidence="1">Cytoplasm</location>
    </subcellularLocation>
</comment>
<dbReference type="GO" id="GO:0007399">
    <property type="term" value="P:nervous system development"/>
    <property type="evidence" value="ECO:0007669"/>
    <property type="project" value="TreeGrafter"/>
</dbReference>
<dbReference type="EMBL" id="JH816864">
    <property type="protein sequence ID" value="EKC37423.1"/>
    <property type="molecule type" value="Genomic_DNA"/>
</dbReference>
<feature type="region of interest" description="Disordered" evidence="6">
    <location>
        <begin position="905"/>
        <end position="1077"/>
    </location>
</feature>
<dbReference type="GO" id="GO:0001736">
    <property type="term" value="P:establishment of planar polarity"/>
    <property type="evidence" value="ECO:0007669"/>
    <property type="project" value="InterPro"/>
</dbReference>